<dbReference type="InterPro" id="IPR043128">
    <property type="entry name" value="Rev_trsase/Diguanyl_cyclase"/>
</dbReference>
<dbReference type="SUPFAM" id="SSF55073">
    <property type="entry name" value="Nucleotide cyclase"/>
    <property type="match status" value="1"/>
</dbReference>
<keyword evidence="1" id="KW-1133">Transmembrane helix</keyword>
<dbReference type="InterPro" id="IPR029787">
    <property type="entry name" value="Nucleotide_cyclase"/>
</dbReference>
<accession>A0A0R1W260</accession>
<evidence type="ECO:0000313" key="2">
    <source>
        <dbReference type="EMBL" id="KRM11693.1"/>
    </source>
</evidence>
<reference evidence="2 3" key="1">
    <citation type="journal article" date="2015" name="Genome Announc.">
        <title>Expanding the biotechnology potential of lactobacilli through comparative genomics of 213 strains and associated genera.</title>
        <authorList>
            <person name="Sun Z."/>
            <person name="Harris H.M."/>
            <person name="McCann A."/>
            <person name="Guo C."/>
            <person name="Argimon S."/>
            <person name="Zhang W."/>
            <person name="Yang X."/>
            <person name="Jeffery I.B."/>
            <person name="Cooney J.C."/>
            <person name="Kagawa T.F."/>
            <person name="Liu W."/>
            <person name="Song Y."/>
            <person name="Salvetti E."/>
            <person name="Wrobel A."/>
            <person name="Rasinkangas P."/>
            <person name="Parkhill J."/>
            <person name="Rea M.C."/>
            <person name="O'Sullivan O."/>
            <person name="Ritari J."/>
            <person name="Douillard F.P."/>
            <person name="Paul Ross R."/>
            <person name="Yang R."/>
            <person name="Briner A.E."/>
            <person name="Felis G.E."/>
            <person name="de Vos W.M."/>
            <person name="Barrangou R."/>
            <person name="Klaenhammer T.R."/>
            <person name="Caufield P.W."/>
            <person name="Cui Y."/>
            <person name="Zhang H."/>
            <person name="O'Toole P.W."/>
        </authorList>
    </citation>
    <scope>NUCLEOTIDE SEQUENCE [LARGE SCALE GENOMIC DNA]</scope>
    <source>
        <strain evidence="2 3">DSM 5007</strain>
    </source>
</reference>
<gene>
    <name evidence="2" type="ORF">FD16_GL000611</name>
</gene>
<proteinExistence type="predicted"/>
<comment type="caution">
    <text evidence="2">The sequence shown here is derived from an EMBL/GenBank/DDBJ whole genome shotgun (WGS) entry which is preliminary data.</text>
</comment>
<evidence type="ECO:0000256" key="1">
    <source>
        <dbReference type="SAM" id="Phobius"/>
    </source>
</evidence>
<dbReference type="RefSeq" id="WP_010623015.1">
    <property type="nucleotide sequence ID" value="NZ_AZGF01000016.1"/>
</dbReference>
<name>A0A0R1W260_9LACO</name>
<dbReference type="STRING" id="1423807.FD16_GL000611"/>
<feature type="transmembrane region" description="Helical" evidence="1">
    <location>
        <begin position="40"/>
        <end position="59"/>
    </location>
</feature>
<dbReference type="PATRIC" id="fig|1423807.3.peg.620"/>
<keyword evidence="1" id="KW-0472">Membrane</keyword>
<dbReference type="AlphaFoldDB" id="A0A0R1W260"/>
<keyword evidence="3" id="KW-1185">Reference proteome</keyword>
<dbReference type="EMBL" id="AZGF01000016">
    <property type="protein sequence ID" value="KRM11693.1"/>
    <property type="molecule type" value="Genomic_DNA"/>
</dbReference>
<sequence>MKNRDKRESLLEDVGLLLFLTLFSITAVLMTLTGHELVNVIYLFCTVGLLIVTYFYGLLPSILSNMLFMAIQAVFEIYQYLVKDADISWQLSFWILLPLMLSLSLYFMTRNQVKLQQSNSSLRTALIERGAFDQQTNLRTTVAYVEDVAVFIETNRRFNLPVTTAIIKIRYFDDLKRMMSENQLETLLKITSTTIKEKTRTNDITYLLNNDDPTWAILLYSDADGAQIAADRIKNGFNNALKENTNLVNLAISMVVGIASWDEKSMHNPYDLMNAGIHETQFDV</sequence>
<dbReference type="Proteomes" id="UP000051820">
    <property type="component" value="Unassembled WGS sequence"/>
</dbReference>
<feature type="transmembrane region" description="Helical" evidence="1">
    <location>
        <begin position="14"/>
        <end position="34"/>
    </location>
</feature>
<dbReference type="eggNOG" id="COG2199">
    <property type="taxonomic scope" value="Bacteria"/>
</dbReference>
<feature type="transmembrane region" description="Helical" evidence="1">
    <location>
        <begin position="87"/>
        <end position="108"/>
    </location>
</feature>
<organism evidence="2 3">
    <name type="scientific">Paucilactobacillus suebicus DSM 5007 = KCTC 3549</name>
    <dbReference type="NCBI Taxonomy" id="1423807"/>
    <lineage>
        <taxon>Bacteria</taxon>
        <taxon>Bacillati</taxon>
        <taxon>Bacillota</taxon>
        <taxon>Bacilli</taxon>
        <taxon>Lactobacillales</taxon>
        <taxon>Lactobacillaceae</taxon>
        <taxon>Paucilactobacillus</taxon>
    </lineage>
</organism>
<dbReference type="Gene3D" id="3.30.70.270">
    <property type="match status" value="1"/>
</dbReference>
<evidence type="ECO:0000313" key="3">
    <source>
        <dbReference type="Proteomes" id="UP000051820"/>
    </source>
</evidence>
<keyword evidence="1" id="KW-0812">Transmembrane</keyword>
<dbReference type="OrthoDB" id="2157599at2"/>
<protein>
    <submittedName>
        <fullName evidence="2">GGDEF domain-containing protein</fullName>
    </submittedName>
</protein>